<accession>A0ABR4BMJ7</accession>
<dbReference type="EMBL" id="JBHFEH010000001">
    <property type="protein sequence ID" value="KAL2058938.1"/>
    <property type="molecule type" value="Genomic_DNA"/>
</dbReference>
<name>A0ABR4BMJ7_9LECA</name>
<organism evidence="1 2">
    <name type="scientific">Lepraria finkii</name>
    <dbReference type="NCBI Taxonomy" id="1340010"/>
    <lineage>
        <taxon>Eukaryota</taxon>
        <taxon>Fungi</taxon>
        <taxon>Dikarya</taxon>
        <taxon>Ascomycota</taxon>
        <taxon>Pezizomycotina</taxon>
        <taxon>Lecanoromycetes</taxon>
        <taxon>OSLEUM clade</taxon>
        <taxon>Lecanoromycetidae</taxon>
        <taxon>Lecanorales</taxon>
        <taxon>Lecanorineae</taxon>
        <taxon>Stereocaulaceae</taxon>
        <taxon>Lepraria</taxon>
    </lineage>
</organism>
<comment type="caution">
    <text evidence="1">The sequence shown here is derived from an EMBL/GenBank/DDBJ whole genome shotgun (WGS) entry which is preliminary data.</text>
</comment>
<reference evidence="1 2" key="1">
    <citation type="submission" date="2024-09" db="EMBL/GenBank/DDBJ databases">
        <title>Rethinking Asexuality: The Enigmatic Case of Functional Sexual Genes in Lepraria (Stereocaulaceae).</title>
        <authorList>
            <person name="Doellman M."/>
            <person name="Sun Y."/>
            <person name="Barcenas-Pena A."/>
            <person name="Lumbsch H.T."/>
            <person name="Grewe F."/>
        </authorList>
    </citation>
    <scope>NUCLEOTIDE SEQUENCE [LARGE SCALE GENOMIC DNA]</scope>
    <source>
        <strain evidence="1 2">Grewe 0041</strain>
    </source>
</reference>
<dbReference type="Proteomes" id="UP001590951">
    <property type="component" value="Unassembled WGS sequence"/>
</dbReference>
<sequence>MNAFKKTAAAVLLLSFIVFVALFGRLPALRKTPIGWLHRLLWIALPGFFRKADSYVTGGRLGPAFRRWGHYLMDENHPLVLSCRLPNYFSYPPPFSA</sequence>
<proteinExistence type="predicted"/>
<evidence type="ECO:0000313" key="1">
    <source>
        <dbReference type="EMBL" id="KAL2058938.1"/>
    </source>
</evidence>
<keyword evidence="2" id="KW-1185">Reference proteome</keyword>
<gene>
    <name evidence="1" type="ORF">ABVK25_000230</name>
</gene>
<protein>
    <submittedName>
        <fullName evidence="1">Uncharacterized protein</fullName>
    </submittedName>
</protein>
<evidence type="ECO:0000313" key="2">
    <source>
        <dbReference type="Proteomes" id="UP001590951"/>
    </source>
</evidence>